<dbReference type="Gene3D" id="4.10.400.10">
    <property type="entry name" value="Low-density Lipoprotein Receptor"/>
    <property type="match status" value="1"/>
</dbReference>
<comment type="caution">
    <text evidence="2">Lacks conserved residue(s) required for the propagation of feature annotation.</text>
</comment>
<dbReference type="Pfam" id="PF00057">
    <property type="entry name" value="Ldl_recept_a"/>
    <property type="match status" value="1"/>
</dbReference>
<feature type="disulfide bond" evidence="2">
    <location>
        <begin position="39"/>
        <end position="51"/>
    </location>
</feature>
<proteinExistence type="predicted"/>
<organism evidence="3 4">
    <name type="scientific">Drosophila simulans</name>
    <name type="common">Fruit fly</name>
    <dbReference type="NCBI Taxonomy" id="7240"/>
    <lineage>
        <taxon>Eukaryota</taxon>
        <taxon>Metazoa</taxon>
        <taxon>Ecdysozoa</taxon>
        <taxon>Arthropoda</taxon>
        <taxon>Hexapoda</taxon>
        <taxon>Insecta</taxon>
        <taxon>Pterygota</taxon>
        <taxon>Neoptera</taxon>
        <taxon>Endopterygota</taxon>
        <taxon>Diptera</taxon>
        <taxon>Brachycera</taxon>
        <taxon>Muscomorpha</taxon>
        <taxon>Ephydroidea</taxon>
        <taxon>Drosophilidae</taxon>
        <taxon>Drosophila</taxon>
        <taxon>Sophophora</taxon>
    </lineage>
</organism>
<dbReference type="GO" id="GO:0030425">
    <property type="term" value="C:dendrite"/>
    <property type="evidence" value="ECO:0007669"/>
    <property type="project" value="EnsemblMetazoa"/>
</dbReference>
<evidence type="ECO:0000313" key="3">
    <source>
        <dbReference type="EMBL" id="EDX06155.1"/>
    </source>
</evidence>
<dbReference type="InterPro" id="IPR002172">
    <property type="entry name" value="LDrepeatLR_classA_rpt"/>
</dbReference>
<keyword evidence="1 2" id="KW-1015">Disulfide bond</keyword>
<dbReference type="Proteomes" id="UP000000304">
    <property type="component" value="Chromosome 2R"/>
</dbReference>
<evidence type="ECO:0000256" key="2">
    <source>
        <dbReference type="PROSITE-ProRule" id="PRU00124"/>
    </source>
</evidence>
<dbReference type="HOGENOM" id="CLU_1541749_0_0_1"/>
<dbReference type="InterPro" id="IPR036055">
    <property type="entry name" value="LDL_receptor-like_sf"/>
</dbReference>
<keyword evidence="4" id="KW-1185">Reference proteome</keyword>
<sequence>MQTVAETRMIEWLAACTSSFFLCILSDHYSVIYPIAGPCPASYFTCNDGFCIPMRWKCDSKADCPDMSDEGSECEVKLQRHPLDVSMSPSAVLPYSRIPAFGYSGVRVAICMALAEGNTDIIRNKPKGMQSPGPEESLNFLFSPEPREQGVSGRKRNRYQKFRQGSRGVGAVGC</sequence>
<gene>
    <name evidence="3" type="primary">Dsim\GD10549</name>
    <name evidence="3" type="ORF">Dsim_GD10549</name>
</gene>
<dbReference type="SUPFAM" id="SSF57424">
    <property type="entry name" value="LDL receptor-like module"/>
    <property type="match status" value="1"/>
</dbReference>
<evidence type="ECO:0000313" key="4">
    <source>
        <dbReference type="Proteomes" id="UP000000304"/>
    </source>
</evidence>
<dbReference type="PROSITE" id="PS50068">
    <property type="entry name" value="LDLRA_2"/>
    <property type="match status" value="1"/>
</dbReference>
<feature type="disulfide bond" evidence="2">
    <location>
        <begin position="46"/>
        <end position="64"/>
    </location>
</feature>
<dbReference type="GO" id="GO:1902667">
    <property type="term" value="P:regulation of axon guidance"/>
    <property type="evidence" value="ECO:0007669"/>
    <property type="project" value="EnsemblMetazoa"/>
</dbReference>
<dbReference type="STRING" id="7240.B4QFP9"/>
<reference evidence="3 4" key="1">
    <citation type="journal article" date="2007" name="Nature">
        <title>Evolution of genes and genomes on the Drosophila phylogeny.</title>
        <authorList>
            <consortium name="Drosophila 12 Genomes Consortium"/>
            <person name="Clark A.G."/>
            <person name="Eisen M.B."/>
            <person name="Smith D.R."/>
            <person name="Bergman C.M."/>
            <person name="Oliver B."/>
            <person name="Markow T.A."/>
            <person name="Kaufman T.C."/>
            <person name="Kellis M."/>
            <person name="Gelbart W."/>
            <person name="Iyer V.N."/>
            <person name="Pollard D.A."/>
            <person name="Sackton T.B."/>
            <person name="Larracuente A.M."/>
            <person name="Singh N.D."/>
            <person name="Abad J.P."/>
            <person name="Abt D.N."/>
            <person name="Adryan B."/>
            <person name="Aguade M."/>
            <person name="Akashi H."/>
            <person name="Anderson W.W."/>
            <person name="Aquadro C.F."/>
            <person name="Ardell D.H."/>
            <person name="Arguello R."/>
            <person name="Artieri C.G."/>
            <person name="Barbash D.A."/>
            <person name="Barker D."/>
            <person name="Barsanti P."/>
            <person name="Batterham P."/>
            <person name="Batzoglou S."/>
            <person name="Begun D."/>
            <person name="Bhutkar A."/>
            <person name="Blanco E."/>
            <person name="Bosak S.A."/>
            <person name="Bradley R.K."/>
            <person name="Brand A.D."/>
            <person name="Brent M.R."/>
            <person name="Brooks A.N."/>
            <person name="Brown R.H."/>
            <person name="Butlin R.K."/>
            <person name="Caggese C."/>
            <person name="Calvi B.R."/>
            <person name="Bernardo de Carvalho A."/>
            <person name="Caspi A."/>
            <person name="Castrezana S."/>
            <person name="Celniker S.E."/>
            <person name="Chang J.L."/>
            <person name="Chapple C."/>
            <person name="Chatterji S."/>
            <person name="Chinwalla A."/>
            <person name="Civetta A."/>
            <person name="Clifton S.W."/>
            <person name="Comeron J.M."/>
            <person name="Costello J.C."/>
            <person name="Coyne J.A."/>
            <person name="Daub J."/>
            <person name="David R.G."/>
            <person name="Delcher A.L."/>
            <person name="Delehaunty K."/>
            <person name="Do C.B."/>
            <person name="Ebling H."/>
            <person name="Edwards K."/>
            <person name="Eickbush T."/>
            <person name="Evans J.D."/>
            <person name="Filipski A."/>
            <person name="Findeiss S."/>
            <person name="Freyhult E."/>
            <person name="Fulton L."/>
            <person name="Fulton R."/>
            <person name="Garcia A.C."/>
            <person name="Gardiner A."/>
            <person name="Garfield D.A."/>
            <person name="Garvin B.E."/>
            <person name="Gibson G."/>
            <person name="Gilbert D."/>
            <person name="Gnerre S."/>
            <person name="Godfrey J."/>
            <person name="Good R."/>
            <person name="Gotea V."/>
            <person name="Gravely B."/>
            <person name="Greenberg A.J."/>
            <person name="Griffiths-Jones S."/>
            <person name="Gross S."/>
            <person name="Guigo R."/>
            <person name="Gustafson E.A."/>
            <person name="Haerty W."/>
            <person name="Hahn M.W."/>
            <person name="Halligan D.L."/>
            <person name="Halpern A.L."/>
            <person name="Halter G.M."/>
            <person name="Han M.V."/>
            <person name="Heger A."/>
            <person name="Hillier L."/>
            <person name="Hinrichs A.S."/>
            <person name="Holmes I."/>
            <person name="Hoskins R.A."/>
            <person name="Hubisz M.J."/>
            <person name="Hultmark D."/>
            <person name="Huntley M.A."/>
            <person name="Jaffe D.B."/>
            <person name="Jagadeeshan S."/>
            <person name="Jeck W.R."/>
            <person name="Johnson J."/>
            <person name="Jones C.D."/>
            <person name="Jordan W.C."/>
            <person name="Karpen G.H."/>
            <person name="Kataoka E."/>
            <person name="Keightley P.D."/>
            <person name="Kheradpour P."/>
            <person name="Kirkness E.F."/>
            <person name="Koerich L.B."/>
            <person name="Kristiansen K."/>
            <person name="Kudrna D."/>
            <person name="Kulathinal R.J."/>
            <person name="Kumar S."/>
            <person name="Kwok R."/>
            <person name="Lander E."/>
            <person name="Langley C.H."/>
            <person name="Lapoint R."/>
            <person name="Lazzaro B.P."/>
            <person name="Lee S.J."/>
            <person name="Levesque L."/>
            <person name="Li R."/>
            <person name="Lin C.F."/>
            <person name="Lin M.F."/>
            <person name="Lindblad-Toh K."/>
            <person name="Llopart A."/>
            <person name="Long M."/>
            <person name="Low L."/>
            <person name="Lozovsky E."/>
            <person name="Lu J."/>
            <person name="Luo M."/>
            <person name="Machado C.A."/>
            <person name="Makalowski W."/>
            <person name="Marzo M."/>
            <person name="Matsuda M."/>
            <person name="Matzkin L."/>
            <person name="McAllister B."/>
            <person name="McBride C.S."/>
            <person name="McKernan B."/>
            <person name="McKernan K."/>
            <person name="Mendez-Lago M."/>
            <person name="Minx P."/>
            <person name="Mollenhauer M.U."/>
            <person name="Montooth K."/>
            <person name="Mount S.M."/>
            <person name="Mu X."/>
            <person name="Myers E."/>
            <person name="Negre B."/>
            <person name="Newfeld S."/>
            <person name="Nielsen R."/>
            <person name="Noor M.A."/>
            <person name="O'Grady P."/>
            <person name="Pachter L."/>
            <person name="Papaceit M."/>
            <person name="Parisi M.J."/>
            <person name="Parisi M."/>
            <person name="Parts L."/>
            <person name="Pedersen J.S."/>
            <person name="Pesole G."/>
            <person name="Phillippy A.M."/>
            <person name="Ponting C.P."/>
            <person name="Pop M."/>
            <person name="Porcelli D."/>
            <person name="Powell J.R."/>
            <person name="Prohaska S."/>
            <person name="Pruitt K."/>
            <person name="Puig M."/>
            <person name="Quesneville H."/>
            <person name="Ram K.R."/>
            <person name="Rand D."/>
            <person name="Rasmussen M.D."/>
            <person name="Reed L.K."/>
            <person name="Reenan R."/>
            <person name="Reily A."/>
            <person name="Remington K.A."/>
            <person name="Rieger T.T."/>
            <person name="Ritchie M.G."/>
            <person name="Robin C."/>
            <person name="Rogers Y.H."/>
            <person name="Rohde C."/>
            <person name="Rozas J."/>
            <person name="Rubenfield M.J."/>
            <person name="Ruiz A."/>
            <person name="Russo S."/>
            <person name="Salzberg S.L."/>
            <person name="Sanchez-Gracia A."/>
            <person name="Saranga D.J."/>
            <person name="Sato H."/>
            <person name="Schaeffer S.W."/>
            <person name="Schatz M.C."/>
            <person name="Schlenke T."/>
            <person name="Schwartz R."/>
            <person name="Segarra C."/>
            <person name="Singh R.S."/>
            <person name="Sirot L."/>
            <person name="Sirota M."/>
            <person name="Sisneros N.B."/>
            <person name="Smith C.D."/>
            <person name="Smith T.F."/>
            <person name="Spieth J."/>
            <person name="Stage D.E."/>
            <person name="Stark A."/>
            <person name="Stephan W."/>
            <person name="Strausberg R.L."/>
            <person name="Strempel S."/>
            <person name="Sturgill D."/>
            <person name="Sutton G."/>
            <person name="Sutton G.G."/>
            <person name="Tao W."/>
            <person name="Teichmann S."/>
            <person name="Tobari Y.N."/>
            <person name="Tomimura Y."/>
            <person name="Tsolas J.M."/>
            <person name="Valente V.L."/>
            <person name="Venter E."/>
            <person name="Venter J.C."/>
            <person name="Vicario S."/>
            <person name="Vieira F.G."/>
            <person name="Vilella A.J."/>
            <person name="Villasante A."/>
            <person name="Walenz B."/>
            <person name="Wang J."/>
            <person name="Wasserman M."/>
            <person name="Watts T."/>
            <person name="Wilson D."/>
            <person name="Wilson R.K."/>
            <person name="Wing R.A."/>
            <person name="Wolfner M.F."/>
            <person name="Wong A."/>
            <person name="Wong G.K."/>
            <person name="Wu C.I."/>
            <person name="Wu G."/>
            <person name="Yamamoto D."/>
            <person name="Yang H.P."/>
            <person name="Yang S.P."/>
            <person name="Yorke J.A."/>
            <person name="Yoshida K."/>
            <person name="Zdobnov E."/>
            <person name="Zhang P."/>
            <person name="Zhang Y."/>
            <person name="Zimin A.V."/>
            <person name="Baldwin J."/>
            <person name="Abdouelleil A."/>
            <person name="Abdulkadir J."/>
            <person name="Abebe A."/>
            <person name="Abera B."/>
            <person name="Abreu J."/>
            <person name="Acer S.C."/>
            <person name="Aftuck L."/>
            <person name="Alexander A."/>
            <person name="An P."/>
            <person name="Anderson E."/>
            <person name="Anderson S."/>
            <person name="Arachi H."/>
            <person name="Azer M."/>
            <person name="Bachantsang P."/>
            <person name="Barry A."/>
            <person name="Bayul T."/>
            <person name="Berlin A."/>
            <person name="Bessette D."/>
            <person name="Bloom T."/>
            <person name="Blye J."/>
            <person name="Boguslavskiy L."/>
            <person name="Bonnet C."/>
            <person name="Boukhgalter B."/>
            <person name="Bourzgui I."/>
            <person name="Brown A."/>
            <person name="Cahill P."/>
            <person name="Channer S."/>
            <person name="Cheshatsang Y."/>
            <person name="Chuda L."/>
            <person name="Citroen M."/>
            <person name="Collymore A."/>
            <person name="Cooke P."/>
            <person name="Costello M."/>
            <person name="D'Aco K."/>
            <person name="Daza R."/>
            <person name="De Haan G."/>
            <person name="DeGray S."/>
            <person name="DeMaso C."/>
            <person name="Dhargay N."/>
            <person name="Dooley K."/>
            <person name="Dooley E."/>
            <person name="Doricent M."/>
            <person name="Dorje P."/>
            <person name="Dorjee K."/>
            <person name="Dupes A."/>
            <person name="Elong R."/>
            <person name="Falk J."/>
            <person name="Farina A."/>
            <person name="Faro S."/>
            <person name="Ferguson D."/>
            <person name="Fisher S."/>
            <person name="Foley C.D."/>
            <person name="Franke A."/>
            <person name="Friedrich D."/>
            <person name="Gadbois L."/>
            <person name="Gearin G."/>
            <person name="Gearin C.R."/>
            <person name="Giannoukos G."/>
            <person name="Goode T."/>
            <person name="Graham J."/>
            <person name="Grandbois E."/>
            <person name="Grewal S."/>
            <person name="Gyaltsen K."/>
            <person name="Hafez N."/>
            <person name="Hagos B."/>
            <person name="Hall J."/>
            <person name="Henson C."/>
            <person name="Hollinger A."/>
            <person name="Honan T."/>
            <person name="Huard M.D."/>
            <person name="Hughes L."/>
            <person name="Hurhula B."/>
            <person name="Husby M.E."/>
            <person name="Kamat A."/>
            <person name="Kanga B."/>
            <person name="Kashin S."/>
            <person name="Khazanovich D."/>
            <person name="Kisner P."/>
            <person name="Lance K."/>
            <person name="Lara M."/>
            <person name="Lee W."/>
            <person name="Lennon N."/>
            <person name="Letendre F."/>
            <person name="LeVine R."/>
            <person name="Lipovsky A."/>
            <person name="Liu X."/>
            <person name="Liu J."/>
            <person name="Liu S."/>
            <person name="Lokyitsang T."/>
            <person name="Lokyitsang Y."/>
            <person name="Lubonja R."/>
            <person name="Lui A."/>
            <person name="MacDonald P."/>
            <person name="Magnisalis V."/>
            <person name="Maru K."/>
            <person name="Matthews C."/>
            <person name="McCusker W."/>
            <person name="McDonough S."/>
            <person name="Mehta T."/>
            <person name="Meldrim J."/>
            <person name="Meneus L."/>
            <person name="Mihai O."/>
            <person name="Mihalev A."/>
            <person name="Mihova T."/>
            <person name="Mittelman R."/>
            <person name="Mlenga V."/>
            <person name="Montmayeur A."/>
            <person name="Mulrain L."/>
            <person name="Navidi A."/>
            <person name="Naylor J."/>
            <person name="Negash T."/>
            <person name="Nguyen T."/>
            <person name="Nguyen N."/>
            <person name="Nicol R."/>
            <person name="Norbu C."/>
            <person name="Norbu N."/>
            <person name="Novod N."/>
            <person name="O'Neill B."/>
            <person name="Osman S."/>
            <person name="Markiewicz E."/>
            <person name="Oyono O.L."/>
            <person name="Patti C."/>
            <person name="Phunkhang P."/>
            <person name="Pierre F."/>
            <person name="Priest M."/>
            <person name="Raghuraman S."/>
            <person name="Rege F."/>
            <person name="Reyes R."/>
            <person name="Rise C."/>
            <person name="Rogov P."/>
            <person name="Ross K."/>
            <person name="Ryan E."/>
            <person name="Settipalli S."/>
            <person name="Shea T."/>
            <person name="Sherpa N."/>
            <person name="Shi L."/>
            <person name="Shih D."/>
            <person name="Sparrow T."/>
            <person name="Spaulding J."/>
            <person name="Stalker J."/>
            <person name="Stange-Thomann N."/>
            <person name="Stavropoulos S."/>
            <person name="Stone C."/>
            <person name="Strader C."/>
            <person name="Tesfaye S."/>
            <person name="Thomson T."/>
            <person name="Thoulutsang Y."/>
            <person name="Thoulutsang D."/>
            <person name="Topham K."/>
            <person name="Topping I."/>
            <person name="Tsamla T."/>
            <person name="Vassiliev H."/>
            <person name="Vo A."/>
            <person name="Wangchuk T."/>
            <person name="Wangdi T."/>
            <person name="Weiand M."/>
            <person name="Wilkinson J."/>
            <person name="Wilson A."/>
            <person name="Yadav S."/>
            <person name="Young G."/>
            <person name="Yu Q."/>
            <person name="Zembek L."/>
            <person name="Zhong D."/>
            <person name="Zimmer A."/>
            <person name="Zwirko Z."/>
            <person name="Jaffe D.B."/>
            <person name="Alvarez P."/>
            <person name="Brockman W."/>
            <person name="Butler J."/>
            <person name="Chin C."/>
            <person name="Gnerre S."/>
            <person name="Grabherr M."/>
            <person name="Kleber M."/>
            <person name="Mauceli E."/>
            <person name="MacCallum I."/>
        </authorList>
    </citation>
    <scope>NUCLEOTIDE SEQUENCE [LARGE SCALE GENOMIC DNA]</scope>
    <source>
        <strain evidence="4">white501</strain>
    </source>
</reference>
<dbReference type="OrthoDB" id="9990982at2759"/>
<dbReference type="InterPro" id="IPR023415">
    <property type="entry name" value="LDLR_class-A_CS"/>
</dbReference>
<protein>
    <submittedName>
        <fullName evidence="3">GD10549</fullName>
    </submittedName>
</protein>
<dbReference type="FunFam" id="4.10.400.10:FF:000202">
    <property type="entry name" value="LDL receptor protein 1, isoform G"/>
    <property type="match status" value="1"/>
</dbReference>
<dbReference type="EMBL" id="CM000362">
    <property type="protein sequence ID" value="EDX06155.1"/>
    <property type="molecule type" value="Genomic_DNA"/>
</dbReference>
<dbReference type="SMART" id="SM00192">
    <property type="entry name" value="LDLa"/>
    <property type="match status" value="1"/>
</dbReference>
<dbReference type="CDD" id="cd00112">
    <property type="entry name" value="LDLa"/>
    <property type="match status" value="1"/>
</dbReference>
<evidence type="ECO:0000256" key="1">
    <source>
        <dbReference type="ARBA" id="ARBA00023157"/>
    </source>
</evidence>
<dbReference type="PROSITE" id="PS01209">
    <property type="entry name" value="LDLRA_1"/>
    <property type="match status" value="1"/>
</dbReference>
<accession>B4QFP9</accession>
<name>B4QFP9_DROSI</name>
<dbReference type="AlphaFoldDB" id="B4QFP9"/>